<accession>A0ACC2TL12</accession>
<protein>
    <submittedName>
        <fullName evidence="1">Uncharacterized protein</fullName>
    </submittedName>
</protein>
<dbReference type="Proteomes" id="UP001165960">
    <property type="component" value="Unassembled WGS sequence"/>
</dbReference>
<organism evidence="1 2">
    <name type="scientific">Entomophthora muscae</name>
    <dbReference type="NCBI Taxonomy" id="34485"/>
    <lineage>
        <taxon>Eukaryota</taxon>
        <taxon>Fungi</taxon>
        <taxon>Fungi incertae sedis</taxon>
        <taxon>Zoopagomycota</taxon>
        <taxon>Entomophthoromycotina</taxon>
        <taxon>Entomophthoromycetes</taxon>
        <taxon>Entomophthorales</taxon>
        <taxon>Entomophthoraceae</taxon>
        <taxon>Entomophthora</taxon>
    </lineage>
</organism>
<dbReference type="EMBL" id="QTSX02002841">
    <property type="protein sequence ID" value="KAJ9075056.1"/>
    <property type="molecule type" value="Genomic_DNA"/>
</dbReference>
<keyword evidence="2" id="KW-1185">Reference proteome</keyword>
<evidence type="ECO:0000313" key="1">
    <source>
        <dbReference type="EMBL" id="KAJ9075056.1"/>
    </source>
</evidence>
<sequence>MKLPDILTLTLDLASATSALVVIILFILIKNIDRNVIDRVSIRLQLGIAFADFFKHCMSSFSIKWDGSVCVAIGFLSILLYHIYMCLNICIAMNLTLVILCGRRPNRKWEPLYWTISIIIPLSLNIPVLGKEDNLQGFMEKVLVEDVASLMGL</sequence>
<proteinExistence type="predicted"/>
<comment type="caution">
    <text evidence="1">The sequence shown here is derived from an EMBL/GenBank/DDBJ whole genome shotgun (WGS) entry which is preliminary data.</text>
</comment>
<name>A0ACC2TL12_9FUNG</name>
<reference evidence="1" key="1">
    <citation type="submission" date="2022-04" db="EMBL/GenBank/DDBJ databases">
        <title>Genome of the entomopathogenic fungus Entomophthora muscae.</title>
        <authorList>
            <person name="Elya C."/>
            <person name="Lovett B.R."/>
            <person name="Lee E."/>
            <person name="Macias A.M."/>
            <person name="Hajek A.E."/>
            <person name="De Bivort B.L."/>
            <person name="Kasson M.T."/>
            <person name="De Fine Licht H.H."/>
            <person name="Stajich J.E."/>
        </authorList>
    </citation>
    <scope>NUCLEOTIDE SEQUENCE</scope>
    <source>
        <strain evidence="1">Berkeley</strain>
    </source>
</reference>
<evidence type="ECO:0000313" key="2">
    <source>
        <dbReference type="Proteomes" id="UP001165960"/>
    </source>
</evidence>
<gene>
    <name evidence="1" type="ORF">DSO57_1000339</name>
</gene>